<dbReference type="InterPro" id="IPR025665">
    <property type="entry name" value="Beta-barrel_OMP_2"/>
</dbReference>
<dbReference type="Proteomes" id="UP000008461">
    <property type="component" value="Chromosome"/>
</dbReference>
<evidence type="ECO:0000313" key="3">
    <source>
        <dbReference type="EMBL" id="AEE51705.1"/>
    </source>
</evidence>
<feature type="chain" id="PRO_5003310639" description="Outer membrane protein beta-barrel domain-containing protein" evidence="1">
    <location>
        <begin position="22"/>
        <end position="196"/>
    </location>
</feature>
<dbReference type="EMBL" id="CP002691">
    <property type="protein sequence ID" value="AEE51705.1"/>
    <property type="molecule type" value="Genomic_DNA"/>
</dbReference>
<dbReference type="OrthoDB" id="1001536at2"/>
<reference key="2">
    <citation type="submission" date="2011-04" db="EMBL/GenBank/DDBJ databases">
        <title>Complete sequence of chromosome of Haliscomenobacter hydrossis DSM 1100.</title>
        <authorList>
            <consortium name="US DOE Joint Genome Institute (JGI-PGF)"/>
            <person name="Lucas S."/>
            <person name="Han J."/>
            <person name="Lapidus A."/>
            <person name="Bruce D."/>
            <person name="Goodwin L."/>
            <person name="Pitluck S."/>
            <person name="Peters L."/>
            <person name="Kyrpides N."/>
            <person name="Mavromatis K."/>
            <person name="Ivanova N."/>
            <person name="Ovchinnikova G."/>
            <person name="Pagani I."/>
            <person name="Daligault H."/>
            <person name="Detter J.C."/>
            <person name="Han C."/>
            <person name="Land M."/>
            <person name="Hauser L."/>
            <person name="Markowitz V."/>
            <person name="Cheng J.-F."/>
            <person name="Hugenholtz P."/>
            <person name="Woyke T."/>
            <person name="Wu D."/>
            <person name="Verbarg S."/>
            <person name="Frueling A."/>
            <person name="Brambilla E."/>
            <person name="Klenk H.-P."/>
            <person name="Eisen J.A."/>
        </authorList>
    </citation>
    <scope>NUCLEOTIDE SEQUENCE</scope>
    <source>
        <strain>DSM 1100</strain>
    </source>
</reference>
<evidence type="ECO:0000256" key="1">
    <source>
        <dbReference type="SAM" id="SignalP"/>
    </source>
</evidence>
<keyword evidence="4" id="KW-1185">Reference proteome</keyword>
<dbReference type="RefSeq" id="WP_013766244.1">
    <property type="nucleotide sequence ID" value="NC_015510.1"/>
</dbReference>
<evidence type="ECO:0000259" key="2">
    <source>
        <dbReference type="Pfam" id="PF13568"/>
    </source>
</evidence>
<feature type="domain" description="Outer membrane protein beta-barrel" evidence="2">
    <location>
        <begin position="22"/>
        <end position="174"/>
    </location>
</feature>
<reference evidence="3 4" key="1">
    <citation type="journal article" date="2011" name="Stand. Genomic Sci.">
        <title>Complete genome sequence of Haliscomenobacter hydrossis type strain (O).</title>
        <authorList>
            <consortium name="US DOE Joint Genome Institute (JGI-PGF)"/>
            <person name="Daligault H."/>
            <person name="Lapidus A."/>
            <person name="Zeytun A."/>
            <person name="Nolan M."/>
            <person name="Lucas S."/>
            <person name="Del Rio T.G."/>
            <person name="Tice H."/>
            <person name="Cheng J.F."/>
            <person name="Tapia R."/>
            <person name="Han C."/>
            <person name="Goodwin L."/>
            <person name="Pitluck S."/>
            <person name="Liolios K."/>
            <person name="Pagani I."/>
            <person name="Ivanova N."/>
            <person name="Huntemann M."/>
            <person name="Mavromatis K."/>
            <person name="Mikhailova N."/>
            <person name="Pati A."/>
            <person name="Chen A."/>
            <person name="Palaniappan K."/>
            <person name="Land M."/>
            <person name="Hauser L."/>
            <person name="Brambilla E.M."/>
            <person name="Rohde M."/>
            <person name="Verbarg S."/>
            <person name="Goker M."/>
            <person name="Bristow J."/>
            <person name="Eisen J.A."/>
            <person name="Markowitz V."/>
            <person name="Hugenholtz P."/>
            <person name="Kyrpides N.C."/>
            <person name="Klenk H.P."/>
            <person name="Woyke T."/>
        </authorList>
    </citation>
    <scope>NUCLEOTIDE SEQUENCE [LARGE SCALE GENOMIC DNA]</scope>
    <source>
        <strain evidence="4">ATCC 27775 / DSM 1100 / LMG 10767 / O</strain>
    </source>
</reference>
<dbReference type="AlphaFoldDB" id="F4L371"/>
<accession>F4L371</accession>
<keyword evidence="1" id="KW-0732">Signal</keyword>
<feature type="signal peptide" evidence="1">
    <location>
        <begin position="1"/>
        <end position="21"/>
    </location>
</feature>
<sequence>MRRIFLLILVGLMLGSSVFLAAQNRFKASAVAGLNLSQIDGDLLTGFDQPGLHAGMHVSAILSDRWELGVELLYNQQGSQRNLYSNSQSIYESIRLSVVEAPVQILFNEWKFQLGAGLSYARIINAKVIDISGADITLQQGFRDDLINVVLGGTFNFSERWALNVRWSRSLNNLRANKADGLFISRTLGIRGIYYF</sequence>
<protein>
    <recommendedName>
        <fullName evidence="2">Outer membrane protein beta-barrel domain-containing protein</fullName>
    </recommendedName>
</protein>
<name>F4L371_HALH1</name>
<organism evidence="3 4">
    <name type="scientific">Haliscomenobacter hydrossis (strain ATCC 27775 / DSM 1100 / LMG 10767 / O)</name>
    <dbReference type="NCBI Taxonomy" id="760192"/>
    <lineage>
        <taxon>Bacteria</taxon>
        <taxon>Pseudomonadati</taxon>
        <taxon>Bacteroidota</taxon>
        <taxon>Saprospiria</taxon>
        <taxon>Saprospirales</taxon>
        <taxon>Haliscomenobacteraceae</taxon>
        <taxon>Haliscomenobacter</taxon>
    </lineage>
</organism>
<dbReference type="eggNOG" id="COG3637">
    <property type="taxonomic scope" value="Bacteria"/>
</dbReference>
<dbReference type="Pfam" id="PF13568">
    <property type="entry name" value="OMP_b-brl_2"/>
    <property type="match status" value="1"/>
</dbReference>
<dbReference type="KEGG" id="hhy:Halhy_3854"/>
<gene>
    <name evidence="3" type="ordered locus">Halhy_3854</name>
</gene>
<dbReference type="HOGENOM" id="CLU_1388534_0_0_10"/>
<evidence type="ECO:0000313" key="4">
    <source>
        <dbReference type="Proteomes" id="UP000008461"/>
    </source>
</evidence>
<dbReference type="STRING" id="760192.Halhy_3854"/>
<proteinExistence type="predicted"/>